<dbReference type="AlphaFoldDB" id="R7RSU5"/>
<evidence type="ECO:0000259" key="1">
    <source>
        <dbReference type="SMART" id="SM01321"/>
    </source>
</evidence>
<dbReference type="PANTHER" id="PTHR34322">
    <property type="entry name" value="TRANSPOSASE, Y1_TNP DOMAIN-CONTAINING"/>
    <property type="match status" value="1"/>
</dbReference>
<dbReference type="Proteomes" id="UP000014923">
    <property type="component" value="Unassembled WGS sequence"/>
</dbReference>
<dbReference type="Gene3D" id="3.30.70.1290">
    <property type="entry name" value="Transposase IS200-like"/>
    <property type="match status" value="1"/>
</dbReference>
<comment type="caution">
    <text evidence="2">The sequence shown here is derived from an EMBL/GenBank/DDBJ whole genome shotgun (WGS) entry which is preliminary data.</text>
</comment>
<dbReference type="Pfam" id="PF01797">
    <property type="entry name" value="Y1_Tnp"/>
    <property type="match status" value="1"/>
</dbReference>
<protein>
    <recommendedName>
        <fullName evidence="1">Transposase IS200-like domain-containing protein</fullName>
    </recommendedName>
</protein>
<dbReference type="GO" id="GO:0006313">
    <property type="term" value="P:DNA transposition"/>
    <property type="evidence" value="ECO:0007669"/>
    <property type="project" value="InterPro"/>
</dbReference>
<dbReference type="OrthoDB" id="9788881at2"/>
<accession>R7RSU5</accession>
<dbReference type="RefSeq" id="WP_018662539.1">
    <property type="nucleotide sequence ID" value="NZ_HF952018.1"/>
</dbReference>
<keyword evidence="3" id="KW-1185">Reference proteome</keyword>
<gene>
    <name evidence="2" type="ORF">TCEL_00497</name>
</gene>
<sequence length="301" mass="35641">MPRMAREKSYDSIYHIMVKSISEVNLFKDDEDKISYLNYMKKAQEQFEFIVYAYCLMDNHAHFVIDANGSDISKVMHFINYKYAMYFNKRHGRHGYLFQDRFKSKIVKNERYLFALTAYVHFNATAIKGYEDHPEEYAFSSLGVYLGLNDDKYNLIDDKFVLSMFGLNDKIARANYREFIFKVKKFIDIQKEEFAKEPTEYRSMRRILVRDYSPEKIIMLLIEKLNINRYSLLKYRRDGIEAKALLCFILRKLCDLRCADICRILGNIGQARVSKLCSLGSELVLNKKYEGIVEYILLNAN</sequence>
<dbReference type="GO" id="GO:0043565">
    <property type="term" value="F:sequence-specific DNA binding"/>
    <property type="evidence" value="ECO:0007669"/>
    <property type="project" value="InterPro"/>
</dbReference>
<dbReference type="SMART" id="SM01321">
    <property type="entry name" value="Y1_Tnp"/>
    <property type="match status" value="1"/>
</dbReference>
<feature type="domain" description="Transposase IS200-like" evidence="1">
    <location>
        <begin position="9"/>
        <end position="123"/>
    </location>
</feature>
<dbReference type="InterPro" id="IPR036515">
    <property type="entry name" value="Transposase_17_sf"/>
</dbReference>
<evidence type="ECO:0000313" key="2">
    <source>
        <dbReference type="EMBL" id="CDF58451.1"/>
    </source>
</evidence>
<dbReference type="InterPro" id="IPR002686">
    <property type="entry name" value="Transposase_17"/>
</dbReference>
<reference evidence="2" key="1">
    <citation type="submission" date="2013-03" db="EMBL/GenBank/DDBJ databases">
        <title>Draft genome sequence of the hydrogen-ethanol-producing anaerobic alkalithermophilic Caloramator celere.</title>
        <authorList>
            <person name="Ciranna A."/>
            <person name="Larjo A."/>
            <person name="Kivisto A."/>
            <person name="Santala V."/>
            <person name="Roos C."/>
            <person name="Karp M."/>
        </authorList>
    </citation>
    <scope>NUCLEOTIDE SEQUENCE [LARGE SCALE GENOMIC DNA]</scope>
    <source>
        <strain evidence="2">DSM 8682</strain>
    </source>
</reference>
<dbReference type="SUPFAM" id="SSF143422">
    <property type="entry name" value="Transposase IS200-like"/>
    <property type="match status" value="1"/>
</dbReference>
<dbReference type="HOGENOM" id="CLU_068226_0_0_9"/>
<dbReference type="eggNOG" id="COG1943">
    <property type="taxonomic scope" value="Bacteria"/>
</dbReference>
<dbReference type="SUPFAM" id="SSF48295">
    <property type="entry name" value="TrpR-like"/>
    <property type="match status" value="1"/>
</dbReference>
<dbReference type="GO" id="GO:0004803">
    <property type="term" value="F:transposase activity"/>
    <property type="evidence" value="ECO:0007669"/>
    <property type="project" value="InterPro"/>
</dbReference>
<evidence type="ECO:0000313" key="3">
    <source>
        <dbReference type="Proteomes" id="UP000014923"/>
    </source>
</evidence>
<dbReference type="InterPro" id="IPR010921">
    <property type="entry name" value="Trp_repressor/repl_initiator"/>
</dbReference>
<dbReference type="EMBL" id="CAVN010000097">
    <property type="protein sequence ID" value="CDF58451.1"/>
    <property type="molecule type" value="Genomic_DNA"/>
</dbReference>
<organism evidence="2 3">
    <name type="scientific">Thermobrachium celere DSM 8682</name>
    <dbReference type="NCBI Taxonomy" id="941824"/>
    <lineage>
        <taxon>Bacteria</taxon>
        <taxon>Bacillati</taxon>
        <taxon>Bacillota</taxon>
        <taxon>Clostridia</taxon>
        <taxon>Eubacteriales</taxon>
        <taxon>Clostridiaceae</taxon>
        <taxon>Thermobrachium</taxon>
    </lineage>
</organism>
<name>R7RSU5_9CLOT</name>
<proteinExistence type="predicted"/>
<dbReference type="PANTHER" id="PTHR34322:SF2">
    <property type="entry name" value="TRANSPOSASE IS200-LIKE DOMAIN-CONTAINING PROTEIN"/>
    <property type="match status" value="1"/>
</dbReference>